<accession>A0A9P7TWX6</accession>
<dbReference type="SUPFAM" id="SSF52540">
    <property type="entry name" value="P-loop containing nucleoside triphosphate hydrolases"/>
    <property type="match status" value="2"/>
</dbReference>
<feature type="compositionally biased region" description="Basic and acidic residues" evidence="14">
    <location>
        <begin position="441"/>
        <end position="458"/>
    </location>
</feature>
<sequence>MSKTQVPKAPQMESGSPLEPAMCARRVSTAIFFFYDEVTIREPEDGFQPKSSTLRAPTTTTTSHNCVEPPVEPITMKRKLEQNGVPSGEADTQKRSKTQASAEEDLTFADLGLDARLVQAVAEQNFLKPTLVQRQAIPLALNGKDVLCKSKTGSGKTAAYVLPLLNGILKKKSVDTTAVTSALILVPTRELANQVFKVIEQFSSFCAKDIRAVKLTDKSSDAVQRSLLSTSPDIVISTPARAWYNVKSNQSALSLEKLSHLVLDEADLLLSYGYNEDLENLSWSIPKAIQTIMMSATLTSEIEALKKIFYRDNAPMLLDLEEPDAEGEGVTQLVTKCGEDEKFLLAYIIFKLQLVKGKCIVFVGDVDRCYRLKLFFEQFGIRSCILNSELPVNSRIHVVEEFNRNVYDIIIASDEKEILGNEEKADEEKEEEDDAAQEDNADSKTEQDSLDAEKAAERTKKRKEQKKRASKRDKEYGVSRGIDFKNVAAVINFDLPTSAASYTHRIGRTARAGKAGMALSFVVPKDLFRKHMPTSIASAENDEKVLARITRQQAKLGKEIKPYNFNTKQVEAFRYRMNDALRAVTKVAVREARTRELRQELLKSEKLKRYFEENPTEVNHLRHDGELRTARQQSHLKHVPEYLLPKDGKQGLTAAEIGFVPLHKRGKGRAQRKGKSKVMKRGSKGDPLKTFKARRKMK</sequence>
<comment type="similarity">
    <text evidence="11">Belongs to the DEAD box helicase family. DDX56/DBP9 subfamily.</text>
</comment>
<evidence type="ECO:0000256" key="7">
    <source>
        <dbReference type="ARBA" id="ARBA00022806"/>
    </source>
</evidence>
<reference evidence="18 19" key="1">
    <citation type="journal article" date="2020" name="bioRxiv">
        <title>Whole genome comparisons of ergot fungi reveals the divergence and evolution of species within the genus Claviceps are the result of varying mechanisms driving genome evolution and host range expansion.</title>
        <authorList>
            <person name="Wyka S.A."/>
            <person name="Mondo S.J."/>
            <person name="Liu M."/>
            <person name="Dettman J."/>
            <person name="Nalam V."/>
            <person name="Broders K.D."/>
        </authorList>
    </citation>
    <scope>NUCLEOTIDE SEQUENCE [LARGE SCALE GENOMIC DNA]</scope>
    <source>
        <strain evidence="18 19">Clav52</strain>
    </source>
</reference>
<proteinExistence type="inferred from homology"/>
<dbReference type="GO" id="GO:0010467">
    <property type="term" value="P:gene expression"/>
    <property type="evidence" value="ECO:0007669"/>
    <property type="project" value="UniProtKB-ARBA"/>
</dbReference>
<dbReference type="InterPro" id="IPR011545">
    <property type="entry name" value="DEAD/DEAH_box_helicase_dom"/>
</dbReference>
<evidence type="ECO:0000259" key="17">
    <source>
        <dbReference type="PROSITE" id="PS51195"/>
    </source>
</evidence>
<dbReference type="PANTHER" id="PTHR47959:SF21">
    <property type="entry name" value="DEAD-BOX HELICASE 56"/>
    <property type="match status" value="1"/>
</dbReference>
<dbReference type="GO" id="GO:0005524">
    <property type="term" value="F:ATP binding"/>
    <property type="evidence" value="ECO:0007669"/>
    <property type="project" value="UniProtKB-KW"/>
</dbReference>
<evidence type="ECO:0000256" key="8">
    <source>
        <dbReference type="ARBA" id="ARBA00022840"/>
    </source>
</evidence>
<dbReference type="Gene3D" id="3.40.50.300">
    <property type="entry name" value="P-loop containing nucleotide triphosphate hydrolases"/>
    <property type="match status" value="2"/>
</dbReference>
<dbReference type="SMART" id="SM00487">
    <property type="entry name" value="DEXDc"/>
    <property type="match status" value="1"/>
</dbReference>
<feature type="domain" description="Helicase ATP-binding" evidence="15">
    <location>
        <begin position="137"/>
        <end position="316"/>
    </location>
</feature>
<comment type="subcellular location">
    <subcellularLocation>
        <location evidence="2">Nucleus</location>
    </subcellularLocation>
</comment>
<dbReference type="EMBL" id="SRRH01000409">
    <property type="protein sequence ID" value="KAG6289424.1"/>
    <property type="molecule type" value="Genomic_DNA"/>
</dbReference>
<organism evidence="18 19">
    <name type="scientific">Claviceps aff. purpurea</name>
    <dbReference type="NCBI Taxonomy" id="1967640"/>
    <lineage>
        <taxon>Eukaryota</taxon>
        <taxon>Fungi</taxon>
        <taxon>Dikarya</taxon>
        <taxon>Ascomycota</taxon>
        <taxon>Pezizomycotina</taxon>
        <taxon>Sordariomycetes</taxon>
        <taxon>Hypocreomycetidae</taxon>
        <taxon>Hypocreales</taxon>
        <taxon>Clavicipitaceae</taxon>
        <taxon>Claviceps</taxon>
    </lineage>
</organism>
<dbReference type="PANTHER" id="PTHR47959">
    <property type="entry name" value="ATP-DEPENDENT RNA HELICASE RHLE-RELATED"/>
    <property type="match status" value="1"/>
</dbReference>
<evidence type="ECO:0000256" key="2">
    <source>
        <dbReference type="ARBA" id="ARBA00004123"/>
    </source>
</evidence>
<evidence type="ECO:0000256" key="14">
    <source>
        <dbReference type="SAM" id="MobiDB-lite"/>
    </source>
</evidence>
<evidence type="ECO:0000256" key="13">
    <source>
        <dbReference type="PROSITE-ProRule" id="PRU00552"/>
    </source>
</evidence>
<dbReference type="GO" id="GO:0003724">
    <property type="term" value="F:RNA helicase activity"/>
    <property type="evidence" value="ECO:0007669"/>
    <property type="project" value="UniProtKB-EC"/>
</dbReference>
<dbReference type="CDD" id="cd17961">
    <property type="entry name" value="DEADc_DDX56"/>
    <property type="match status" value="1"/>
</dbReference>
<dbReference type="CDD" id="cd18787">
    <property type="entry name" value="SF2_C_DEAD"/>
    <property type="match status" value="1"/>
</dbReference>
<keyword evidence="5" id="KW-0547">Nucleotide-binding</keyword>
<evidence type="ECO:0000259" key="15">
    <source>
        <dbReference type="PROSITE" id="PS51192"/>
    </source>
</evidence>
<dbReference type="GO" id="GO:0005634">
    <property type="term" value="C:nucleus"/>
    <property type="evidence" value="ECO:0007669"/>
    <property type="project" value="UniProtKB-SubCell"/>
</dbReference>
<dbReference type="GO" id="GO:0042254">
    <property type="term" value="P:ribosome biogenesis"/>
    <property type="evidence" value="ECO:0007669"/>
    <property type="project" value="UniProtKB-KW"/>
</dbReference>
<dbReference type="PROSITE" id="PS51195">
    <property type="entry name" value="Q_MOTIF"/>
    <property type="match status" value="1"/>
</dbReference>
<evidence type="ECO:0000256" key="9">
    <source>
        <dbReference type="ARBA" id="ARBA00022884"/>
    </source>
</evidence>
<dbReference type="GO" id="GO:0016787">
    <property type="term" value="F:hydrolase activity"/>
    <property type="evidence" value="ECO:0007669"/>
    <property type="project" value="UniProtKB-KW"/>
</dbReference>
<evidence type="ECO:0000256" key="4">
    <source>
        <dbReference type="ARBA" id="ARBA00022517"/>
    </source>
</evidence>
<dbReference type="PROSITE" id="PS51194">
    <property type="entry name" value="HELICASE_CTER"/>
    <property type="match status" value="1"/>
</dbReference>
<feature type="short sequence motif" description="Q motif" evidence="13">
    <location>
        <begin position="106"/>
        <end position="134"/>
    </location>
</feature>
<evidence type="ECO:0000313" key="19">
    <source>
        <dbReference type="Proteomes" id="UP000707071"/>
    </source>
</evidence>
<feature type="compositionally biased region" description="Basic residues" evidence="14">
    <location>
        <begin position="663"/>
        <end position="682"/>
    </location>
</feature>
<dbReference type="GO" id="GO:0003723">
    <property type="term" value="F:RNA binding"/>
    <property type="evidence" value="ECO:0007669"/>
    <property type="project" value="UniProtKB-KW"/>
</dbReference>
<keyword evidence="6" id="KW-0378">Hydrolase</keyword>
<keyword evidence="7 18" id="KW-0347">Helicase</keyword>
<dbReference type="InterPro" id="IPR027417">
    <property type="entry name" value="P-loop_NTPase"/>
</dbReference>
<comment type="caution">
    <text evidence="18">The sequence shown here is derived from an EMBL/GenBank/DDBJ whole genome shotgun (WGS) entry which is preliminary data.</text>
</comment>
<dbReference type="PROSITE" id="PS51192">
    <property type="entry name" value="HELICASE_ATP_BIND_1"/>
    <property type="match status" value="1"/>
</dbReference>
<evidence type="ECO:0000313" key="18">
    <source>
        <dbReference type="EMBL" id="KAG6289424.1"/>
    </source>
</evidence>
<evidence type="ECO:0000256" key="6">
    <source>
        <dbReference type="ARBA" id="ARBA00022801"/>
    </source>
</evidence>
<name>A0A9P7TWX6_9HYPO</name>
<keyword evidence="8" id="KW-0067">ATP-binding</keyword>
<dbReference type="GO" id="GO:0005829">
    <property type="term" value="C:cytosol"/>
    <property type="evidence" value="ECO:0007669"/>
    <property type="project" value="TreeGrafter"/>
</dbReference>
<feature type="domain" description="Helicase C-terminal" evidence="16">
    <location>
        <begin position="329"/>
        <end position="557"/>
    </location>
</feature>
<keyword evidence="9" id="KW-0694">RNA-binding</keyword>
<dbReference type="Pfam" id="PF00271">
    <property type="entry name" value="Helicase_C"/>
    <property type="match status" value="2"/>
</dbReference>
<keyword evidence="10" id="KW-0539">Nucleus</keyword>
<keyword evidence="4" id="KW-0690">Ribosome biogenesis</keyword>
<comment type="function">
    <text evidence="1">ATP-binding RNA helicase involved in the biogenesis of 60S ribosomal subunits and is required for the normal formation of 25S and 5.8S rRNAs.</text>
</comment>
<dbReference type="SMART" id="SM00490">
    <property type="entry name" value="HELICc"/>
    <property type="match status" value="1"/>
</dbReference>
<evidence type="ECO:0000256" key="1">
    <source>
        <dbReference type="ARBA" id="ARBA00003706"/>
    </source>
</evidence>
<feature type="region of interest" description="Disordered" evidence="14">
    <location>
        <begin position="422"/>
        <end position="475"/>
    </location>
</feature>
<comment type="catalytic activity">
    <reaction evidence="12">
        <text>ATP + H2O = ADP + phosphate + H(+)</text>
        <dbReference type="Rhea" id="RHEA:13065"/>
        <dbReference type="ChEBI" id="CHEBI:15377"/>
        <dbReference type="ChEBI" id="CHEBI:15378"/>
        <dbReference type="ChEBI" id="CHEBI:30616"/>
        <dbReference type="ChEBI" id="CHEBI:43474"/>
        <dbReference type="ChEBI" id="CHEBI:456216"/>
        <dbReference type="EC" id="3.6.4.13"/>
    </reaction>
</comment>
<dbReference type="InterPro" id="IPR050079">
    <property type="entry name" value="DEAD_box_RNA_helicase"/>
</dbReference>
<evidence type="ECO:0000256" key="11">
    <source>
        <dbReference type="ARBA" id="ARBA00038041"/>
    </source>
</evidence>
<dbReference type="InterPro" id="IPR014001">
    <property type="entry name" value="Helicase_ATP-bd"/>
</dbReference>
<dbReference type="InterPro" id="IPR001650">
    <property type="entry name" value="Helicase_C-like"/>
</dbReference>
<gene>
    <name evidence="18" type="primary">DBP9</name>
    <name evidence="18" type="ORF">E4U09_005004</name>
</gene>
<dbReference type="AlphaFoldDB" id="A0A9P7TWX6"/>
<keyword evidence="19" id="KW-1185">Reference proteome</keyword>
<dbReference type="Proteomes" id="UP000707071">
    <property type="component" value="Unassembled WGS sequence"/>
</dbReference>
<evidence type="ECO:0000256" key="12">
    <source>
        <dbReference type="ARBA" id="ARBA00047984"/>
    </source>
</evidence>
<protein>
    <recommendedName>
        <fullName evidence="3">RNA helicase</fullName>
        <ecNumber evidence="3">3.6.4.13</ecNumber>
    </recommendedName>
</protein>
<evidence type="ECO:0000256" key="5">
    <source>
        <dbReference type="ARBA" id="ARBA00022741"/>
    </source>
</evidence>
<evidence type="ECO:0000256" key="3">
    <source>
        <dbReference type="ARBA" id="ARBA00012552"/>
    </source>
</evidence>
<feature type="region of interest" description="Disordered" evidence="14">
    <location>
        <begin position="663"/>
        <end position="698"/>
    </location>
</feature>
<feature type="compositionally biased region" description="Acidic residues" evidence="14">
    <location>
        <begin position="428"/>
        <end position="440"/>
    </location>
</feature>
<evidence type="ECO:0000256" key="10">
    <source>
        <dbReference type="ARBA" id="ARBA00023242"/>
    </source>
</evidence>
<feature type="compositionally biased region" description="Basic residues" evidence="14">
    <location>
        <begin position="459"/>
        <end position="471"/>
    </location>
</feature>
<feature type="region of interest" description="Disordered" evidence="14">
    <location>
        <begin position="44"/>
        <end position="69"/>
    </location>
</feature>
<dbReference type="InterPro" id="IPR014014">
    <property type="entry name" value="RNA_helicase_DEAD_Q_motif"/>
</dbReference>
<feature type="domain" description="DEAD-box RNA helicase Q" evidence="17">
    <location>
        <begin position="106"/>
        <end position="134"/>
    </location>
</feature>
<evidence type="ECO:0000259" key="16">
    <source>
        <dbReference type="PROSITE" id="PS51194"/>
    </source>
</evidence>
<dbReference type="Pfam" id="PF00270">
    <property type="entry name" value="DEAD"/>
    <property type="match status" value="1"/>
</dbReference>
<dbReference type="EC" id="3.6.4.13" evidence="3"/>